<feature type="transmembrane region" description="Helical" evidence="6">
    <location>
        <begin position="624"/>
        <end position="645"/>
    </location>
</feature>
<dbReference type="Proteomes" id="UP000030678">
    <property type="component" value="Unassembled WGS sequence"/>
</dbReference>
<evidence type="ECO:0000256" key="2">
    <source>
        <dbReference type="ARBA" id="ARBA00022692"/>
    </source>
</evidence>
<feature type="transmembrane region" description="Helical" evidence="6">
    <location>
        <begin position="591"/>
        <end position="612"/>
    </location>
</feature>
<dbReference type="GeneID" id="19986999"/>
<feature type="region of interest" description="Disordered" evidence="5">
    <location>
        <begin position="739"/>
        <end position="815"/>
    </location>
</feature>
<dbReference type="RefSeq" id="XP_008731037.1">
    <property type="nucleotide sequence ID" value="XM_008732815.1"/>
</dbReference>
<dbReference type="AlphaFoldDB" id="V9D0M8"/>
<dbReference type="InterPro" id="IPR002523">
    <property type="entry name" value="MgTranspt_CorA/ZnTranspt_ZntB"/>
</dbReference>
<evidence type="ECO:0000256" key="4">
    <source>
        <dbReference type="ARBA" id="ARBA00023136"/>
    </source>
</evidence>
<dbReference type="Pfam" id="PF01544">
    <property type="entry name" value="CorA"/>
    <property type="match status" value="1"/>
</dbReference>
<feature type="compositionally biased region" description="Polar residues" evidence="5">
    <location>
        <begin position="806"/>
        <end position="815"/>
    </location>
</feature>
<feature type="compositionally biased region" description="Low complexity" evidence="5">
    <location>
        <begin position="82"/>
        <end position="94"/>
    </location>
</feature>
<reference evidence="7 8" key="1">
    <citation type="submission" date="2013-03" db="EMBL/GenBank/DDBJ databases">
        <title>The Genome Sequence of Cladophialophora carrionii CBS 160.54.</title>
        <authorList>
            <consortium name="The Broad Institute Genomics Platform"/>
            <person name="Cuomo C."/>
            <person name="de Hoog S."/>
            <person name="Gorbushina A."/>
            <person name="Walker B."/>
            <person name="Young S.K."/>
            <person name="Zeng Q."/>
            <person name="Gargeya S."/>
            <person name="Fitzgerald M."/>
            <person name="Haas B."/>
            <person name="Abouelleil A."/>
            <person name="Allen A.W."/>
            <person name="Alvarado L."/>
            <person name="Arachchi H.M."/>
            <person name="Berlin A.M."/>
            <person name="Chapman S.B."/>
            <person name="Gainer-Dewar J."/>
            <person name="Goldberg J."/>
            <person name="Griggs A."/>
            <person name="Gujja S."/>
            <person name="Hansen M."/>
            <person name="Howarth C."/>
            <person name="Imamovic A."/>
            <person name="Ireland A."/>
            <person name="Larimer J."/>
            <person name="McCowan C."/>
            <person name="Murphy C."/>
            <person name="Pearson M."/>
            <person name="Poon T.W."/>
            <person name="Priest M."/>
            <person name="Roberts A."/>
            <person name="Saif S."/>
            <person name="Shea T."/>
            <person name="Sisk P."/>
            <person name="Sykes S."/>
            <person name="Wortman J."/>
            <person name="Nusbaum C."/>
            <person name="Birren B."/>
        </authorList>
    </citation>
    <scope>NUCLEOTIDE SEQUENCE [LARGE SCALE GENOMIC DNA]</scope>
    <source>
        <strain evidence="7 8">CBS 160.54</strain>
    </source>
</reference>
<sequence length="893" mass="100450">MAPHGLDPISPRPPSPQSPPRFVDGYFPQQPSPPMAIHSDDRVLQLIQQLEADRKVFDKLIDALSQALKSQPDRNDPRPTETSLPSAASTSSLPVSDVARQPQQPKRRTTSLTSHSALSRHVLEQHNHSRQPKDSIYTGDGSSDSDDDESFFAQETLPPQDFSESDLIEHLQTHTWDKYSQYILQDLLQNIDLLSVGIFVKDRHHQTDANHQHADIYHVGTDGAPVRLSTGGSDEGPLASWEALKSINSNASRKQAVGRIIIVREPASSLFAALHLTMHEYFDMDSIYKILIDDDTPSKAITKGYLEKDQRRQRSIVFVFKYHTIVGEGRAPLHWQSHDDDLDPSKDHIPLATCSSVVGLSLAGNPAYTLRRNSRKSKLVLGNVYDPFAPWHVLSIQCFPDWNSNVEAHDHNHHYCNGPDAFLATLLSEYRDAIKRFKVVHKKIQGLATPPNSSIFDSALRDELLFENNRFTYSRRYFWASQTLGLLSNEIRDMIATYKDTFTDEFWTGEHKTLFPGTKDQSPRYNNWRKKLVHTRRHFEKEMSHLEEVFQTFQDQQKQIKNLREWLFSGTSVLESREAVSMAKITVEQGYNIRLLTLVTLFYLPLSYVTGIYGMTNMPPEDSFLPFALTTVGICVPTYLLILIVNNPETFKKVLANVGLFFTRITAIPAPKRSKKLREKILEHKMPHLEVQPEMHRSATFASLEARLSQELTQEPSLRGSQGFMQATRRMSQTITNHLHGASGRHSSQAATRMPPRLSTYPESQKGLAGGRMRSSTIKFEEPFSSPMKWRTEESQATTVRDFEKSTSNISAISPTESPALPAVVLTSPIGSPLSSPPQRGLLRPPDSRRRGRSLSPRSGGGARSLFGRLGGRLSSALPSPKSSEPGSPMETV</sequence>
<evidence type="ECO:0000313" key="8">
    <source>
        <dbReference type="Proteomes" id="UP000030678"/>
    </source>
</evidence>
<dbReference type="VEuPathDB" id="FungiDB:G647_08506"/>
<protein>
    <submittedName>
        <fullName evidence="7">Uncharacterized protein</fullName>
    </submittedName>
</protein>
<proteinExistence type="predicted"/>
<feature type="compositionally biased region" description="Polar residues" evidence="5">
    <location>
        <begin position="829"/>
        <end position="838"/>
    </location>
</feature>
<keyword evidence="3 6" id="KW-1133">Transmembrane helix</keyword>
<dbReference type="InterPro" id="IPR045863">
    <property type="entry name" value="CorA_TM1_TM2"/>
</dbReference>
<dbReference type="HOGENOM" id="CLU_015492_0_0_1"/>
<evidence type="ECO:0000256" key="6">
    <source>
        <dbReference type="SAM" id="Phobius"/>
    </source>
</evidence>
<evidence type="ECO:0000256" key="1">
    <source>
        <dbReference type="ARBA" id="ARBA00004141"/>
    </source>
</evidence>
<dbReference type="GO" id="GO:0046873">
    <property type="term" value="F:metal ion transmembrane transporter activity"/>
    <property type="evidence" value="ECO:0007669"/>
    <property type="project" value="InterPro"/>
</dbReference>
<keyword evidence="4 6" id="KW-0472">Membrane</keyword>
<feature type="region of interest" description="Disordered" evidence="5">
    <location>
        <begin position="68"/>
        <end position="151"/>
    </location>
</feature>
<evidence type="ECO:0000256" key="5">
    <source>
        <dbReference type="SAM" id="MobiDB-lite"/>
    </source>
</evidence>
<keyword evidence="2 6" id="KW-0812">Transmembrane</keyword>
<evidence type="ECO:0000313" key="7">
    <source>
        <dbReference type="EMBL" id="ETI20469.1"/>
    </source>
</evidence>
<feature type="compositionally biased region" description="Basic and acidic residues" evidence="5">
    <location>
        <begin position="121"/>
        <end position="133"/>
    </location>
</feature>
<dbReference type="Gene3D" id="1.20.58.340">
    <property type="entry name" value="Magnesium transport protein CorA, transmembrane region"/>
    <property type="match status" value="1"/>
</dbReference>
<feature type="compositionally biased region" description="Pro residues" evidence="5">
    <location>
        <begin position="10"/>
        <end position="19"/>
    </location>
</feature>
<evidence type="ECO:0000256" key="3">
    <source>
        <dbReference type="ARBA" id="ARBA00022989"/>
    </source>
</evidence>
<comment type="subcellular location">
    <subcellularLocation>
        <location evidence="1">Membrane</location>
        <topology evidence="1">Multi-pass membrane protein</topology>
    </subcellularLocation>
</comment>
<feature type="region of interest" description="Disordered" evidence="5">
    <location>
        <begin position="829"/>
        <end position="893"/>
    </location>
</feature>
<gene>
    <name evidence="7" type="ORF">G647_08506</name>
</gene>
<accession>V9D0M8</accession>
<dbReference type="GO" id="GO:0016020">
    <property type="term" value="C:membrane"/>
    <property type="evidence" value="ECO:0007669"/>
    <property type="project" value="UniProtKB-SubCell"/>
</dbReference>
<dbReference type="EMBL" id="KB822708">
    <property type="protein sequence ID" value="ETI20469.1"/>
    <property type="molecule type" value="Genomic_DNA"/>
</dbReference>
<dbReference type="SUPFAM" id="SSF144083">
    <property type="entry name" value="Magnesium transport protein CorA, transmembrane region"/>
    <property type="match status" value="1"/>
</dbReference>
<feature type="region of interest" description="Disordered" evidence="5">
    <location>
        <begin position="1"/>
        <end position="37"/>
    </location>
</feature>
<organism evidence="7 8">
    <name type="scientific">Cladophialophora carrionii CBS 160.54</name>
    <dbReference type="NCBI Taxonomy" id="1279043"/>
    <lineage>
        <taxon>Eukaryota</taxon>
        <taxon>Fungi</taxon>
        <taxon>Dikarya</taxon>
        <taxon>Ascomycota</taxon>
        <taxon>Pezizomycotina</taxon>
        <taxon>Eurotiomycetes</taxon>
        <taxon>Chaetothyriomycetidae</taxon>
        <taxon>Chaetothyriales</taxon>
        <taxon>Herpotrichiellaceae</taxon>
        <taxon>Cladophialophora</taxon>
    </lineage>
</organism>
<name>V9D0M8_9EURO</name>
<feature type="compositionally biased region" description="Polar residues" evidence="5">
    <location>
        <begin position="877"/>
        <end position="886"/>
    </location>
</feature>
<dbReference type="OrthoDB" id="5430750at2759"/>